<name>A0A0E9X4I4_ANGAN</name>
<proteinExistence type="predicted"/>
<protein>
    <submittedName>
        <fullName evidence="1">Uncharacterized protein</fullName>
    </submittedName>
</protein>
<dbReference type="EMBL" id="GBXM01011073">
    <property type="protein sequence ID" value="JAH97504.1"/>
    <property type="molecule type" value="Transcribed_RNA"/>
</dbReference>
<evidence type="ECO:0000313" key="1">
    <source>
        <dbReference type="EMBL" id="JAH97504.1"/>
    </source>
</evidence>
<sequence>MFCFSKTPPMTGISCVVISALKSKKKNNTSPAEARFSCTCSEFEHN</sequence>
<dbReference type="AlphaFoldDB" id="A0A0E9X4I4"/>
<reference evidence="1" key="2">
    <citation type="journal article" date="2015" name="Fish Shellfish Immunol.">
        <title>Early steps in the European eel (Anguilla anguilla)-Vibrio vulnificus interaction in the gills: Role of the RtxA13 toxin.</title>
        <authorList>
            <person name="Callol A."/>
            <person name="Pajuelo D."/>
            <person name="Ebbesson L."/>
            <person name="Teles M."/>
            <person name="MacKenzie S."/>
            <person name="Amaro C."/>
        </authorList>
    </citation>
    <scope>NUCLEOTIDE SEQUENCE</scope>
</reference>
<accession>A0A0E9X4I4</accession>
<organism evidence="1">
    <name type="scientific">Anguilla anguilla</name>
    <name type="common">European freshwater eel</name>
    <name type="synonym">Muraena anguilla</name>
    <dbReference type="NCBI Taxonomy" id="7936"/>
    <lineage>
        <taxon>Eukaryota</taxon>
        <taxon>Metazoa</taxon>
        <taxon>Chordata</taxon>
        <taxon>Craniata</taxon>
        <taxon>Vertebrata</taxon>
        <taxon>Euteleostomi</taxon>
        <taxon>Actinopterygii</taxon>
        <taxon>Neopterygii</taxon>
        <taxon>Teleostei</taxon>
        <taxon>Anguilliformes</taxon>
        <taxon>Anguillidae</taxon>
        <taxon>Anguilla</taxon>
    </lineage>
</organism>
<reference evidence="1" key="1">
    <citation type="submission" date="2014-11" db="EMBL/GenBank/DDBJ databases">
        <authorList>
            <person name="Amaro Gonzalez C."/>
        </authorList>
    </citation>
    <scope>NUCLEOTIDE SEQUENCE</scope>
</reference>